<feature type="transmembrane region" description="Helical" evidence="2">
    <location>
        <begin position="264"/>
        <end position="284"/>
    </location>
</feature>
<feature type="transmembrane region" description="Helical" evidence="2">
    <location>
        <begin position="234"/>
        <end position="252"/>
    </location>
</feature>
<evidence type="ECO:0000313" key="3">
    <source>
        <dbReference type="EMBL" id="MEU9578656.1"/>
    </source>
</evidence>
<name>A0ABV3ER93_9ACTN</name>
<accession>A0ABV3ER93</accession>
<dbReference type="EMBL" id="JBEZNA010000032">
    <property type="protein sequence ID" value="MEU9578656.1"/>
    <property type="molecule type" value="Genomic_DNA"/>
</dbReference>
<feature type="transmembrane region" description="Helical" evidence="2">
    <location>
        <begin position="453"/>
        <end position="472"/>
    </location>
</feature>
<feature type="transmembrane region" description="Helical" evidence="2">
    <location>
        <begin position="63"/>
        <end position="83"/>
    </location>
</feature>
<evidence type="ECO:0000313" key="4">
    <source>
        <dbReference type="Proteomes" id="UP001551584"/>
    </source>
</evidence>
<evidence type="ECO:0008006" key="5">
    <source>
        <dbReference type="Google" id="ProtNLM"/>
    </source>
</evidence>
<feature type="compositionally biased region" description="Pro residues" evidence="1">
    <location>
        <begin position="9"/>
        <end position="37"/>
    </location>
</feature>
<sequence>MTHPQAPGAVPPPPAPPPPPPAPASAPAPPPAVPAGVPPRRATAVAGTAARVRAAATTEPGRLRVIGAVLALLVVAFGAAATWQTAARGSAADDVLHHSGPLSSAAADVYRALAGANTAASSGLLAGGNETPDSRERYEEDIRTAANGLATAAASSDRDSASGRTVAHLNELLPRYKGLVERARANNRMGYPLAGAYLRYADELMREEMLPAAEDLHLQEDRRLREDYADATPYPWFALALGVAALAALGAAQRREYRRTNRVLSPGLVTATSAVTVVLMWLLAGHTLARTALEDSHAHGVESLSLLNDARTASLQARGAENLTLVNRGAETVRTADGVFRDKFEVAFEESMTDLSRTLDAAARTAGDPEVDEPVETARSSMLEWRKRHEEARRADDAGDYQEALDRIIGPDDERPTRVCFDNVDRAVRTAMEHEKTEFRRAATDGRAAMSGLPAGAAVLAALAAAAGLLGIGRRLSEYR</sequence>
<organism evidence="3 4">
    <name type="scientific">Streptomyces chilikensis</name>
    <dbReference type="NCBI Taxonomy" id="1194079"/>
    <lineage>
        <taxon>Bacteria</taxon>
        <taxon>Bacillati</taxon>
        <taxon>Actinomycetota</taxon>
        <taxon>Actinomycetes</taxon>
        <taxon>Kitasatosporales</taxon>
        <taxon>Streptomycetaceae</taxon>
        <taxon>Streptomyces</taxon>
    </lineage>
</organism>
<dbReference type="RefSeq" id="WP_359272854.1">
    <property type="nucleotide sequence ID" value="NZ_JBEZNA010000032.1"/>
</dbReference>
<gene>
    <name evidence="3" type="ORF">AB0D95_15565</name>
</gene>
<keyword evidence="4" id="KW-1185">Reference proteome</keyword>
<dbReference type="Proteomes" id="UP001551584">
    <property type="component" value="Unassembled WGS sequence"/>
</dbReference>
<reference evidence="3 4" key="1">
    <citation type="submission" date="2024-06" db="EMBL/GenBank/DDBJ databases">
        <title>The Natural Products Discovery Center: Release of the First 8490 Sequenced Strains for Exploring Actinobacteria Biosynthetic Diversity.</title>
        <authorList>
            <person name="Kalkreuter E."/>
            <person name="Kautsar S.A."/>
            <person name="Yang D."/>
            <person name="Bader C.D."/>
            <person name="Teijaro C.N."/>
            <person name="Fluegel L."/>
            <person name="Davis C.M."/>
            <person name="Simpson J.R."/>
            <person name="Lauterbach L."/>
            <person name="Steele A.D."/>
            <person name="Gui C."/>
            <person name="Meng S."/>
            <person name="Li G."/>
            <person name="Viehrig K."/>
            <person name="Ye F."/>
            <person name="Su P."/>
            <person name="Kiefer A.F."/>
            <person name="Nichols A."/>
            <person name="Cepeda A.J."/>
            <person name="Yan W."/>
            <person name="Fan B."/>
            <person name="Jiang Y."/>
            <person name="Adhikari A."/>
            <person name="Zheng C.-J."/>
            <person name="Schuster L."/>
            <person name="Cowan T.M."/>
            <person name="Smanski M.J."/>
            <person name="Chevrette M.G."/>
            <person name="De Carvalho L.P.S."/>
            <person name="Shen B."/>
        </authorList>
    </citation>
    <scope>NUCLEOTIDE SEQUENCE [LARGE SCALE GENOMIC DNA]</scope>
    <source>
        <strain evidence="3 4">NPDC048117</strain>
    </source>
</reference>
<comment type="caution">
    <text evidence="3">The sequence shown here is derived from an EMBL/GenBank/DDBJ whole genome shotgun (WGS) entry which is preliminary data.</text>
</comment>
<protein>
    <recommendedName>
        <fullName evidence="5">Secreted protein</fullName>
    </recommendedName>
</protein>
<feature type="region of interest" description="Disordered" evidence="1">
    <location>
        <begin position="1"/>
        <end position="40"/>
    </location>
</feature>
<keyword evidence="2" id="KW-0472">Membrane</keyword>
<keyword evidence="2" id="KW-0812">Transmembrane</keyword>
<keyword evidence="2" id="KW-1133">Transmembrane helix</keyword>
<proteinExistence type="predicted"/>
<evidence type="ECO:0000256" key="1">
    <source>
        <dbReference type="SAM" id="MobiDB-lite"/>
    </source>
</evidence>
<evidence type="ECO:0000256" key="2">
    <source>
        <dbReference type="SAM" id="Phobius"/>
    </source>
</evidence>